<keyword evidence="7" id="KW-0460">Magnesium</keyword>
<dbReference type="NCBIfam" id="NF001299">
    <property type="entry name" value="PRK00241.1"/>
    <property type="match status" value="1"/>
</dbReference>
<evidence type="ECO:0000256" key="4">
    <source>
        <dbReference type="ARBA" id="ARBA00012381"/>
    </source>
</evidence>
<comment type="catalytic activity">
    <reaction evidence="9">
        <text>a 5'-end NAD(+)-phospho-ribonucleoside in mRNA + H2O = a 5'-end phospho-adenosine-phospho-ribonucleoside in mRNA + beta-nicotinamide D-ribonucleotide + 2 H(+)</text>
        <dbReference type="Rhea" id="RHEA:60876"/>
        <dbReference type="Rhea" id="RHEA-COMP:15698"/>
        <dbReference type="Rhea" id="RHEA-COMP:15719"/>
        <dbReference type="ChEBI" id="CHEBI:14649"/>
        <dbReference type="ChEBI" id="CHEBI:15377"/>
        <dbReference type="ChEBI" id="CHEBI:15378"/>
        <dbReference type="ChEBI" id="CHEBI:144029"/>
        <dbReference type="ChEBI" id="CHEBI:144051"/>
    </reaction>
    <physiologicalReaction direction="left-to-right" evidence="9">
        <dbReference type="Rhea" id="RHEA:60877"/>
    </physiologicalReaction>
</comment>
<dbReference type="GO" id="GO:0019677">
    <property type="term" value="P:NAD+ catabolic process"/>
    <property type="evidence" value="ECO:0007669"/>
    <property type="project" value="TreeGrafter"/>
</dbReference>
<dbReference type="GO" id="GO:0046872">
    <property type="term" value="F:metal ion binding"/>
    <property type="evidence" value="ECO:0007669"/>
    <property type="project" value="UniProtKB-KW"/>
</dbReference>
<dbReference type="PROSITE" id="PS00893">
    <property type="entry name" value="NUDIX_BOX"/>
    <property type="match status" value="1"/>
</dbReference>
<dbReference type="OrthoDB" id="9791656at2"/>
<name>A0A0D6PHC7_9PROT</name>
<evidence type="ECO:0000256" key="9">
    <source>
        <dbReference type="ARBA" id="ARBA00023679"/>
    </source>
</evidence>
<evidence type="ECO:0000256" key="8">
    <source>
        <dbReference type="ARBA" id="ARBA00023027"/>
    </source>
</evidence>
<dbReference type="Gene3D" id="3.90.79.10">
    <property type="entry name" value="Nucleoside Triphosphate Pyrophosphohydrolase"/>
    <property type="match status" value="1"/>
</dbReference>
<dbReference type="GO" id="GO:0035529">
    <property type="term" value="F:NADH pyrophosphatase activity"/>
    <property type="evidence" value="ECO:0007669"/>
    <property type="project" value="TreeGrafter"/>
</dbReference>
<dbReference type="InterPro" id="IPR015797">
    <property type="entry name" value="NUDIX_hydrolase-like_dom_sf"/>
</dbReference>
<dbReference type="PROSITE" id="PS51462">
    <property type="entry name" value="NUDIX"/>
    <property type="match status" value="1"/>
</dbReference>
<keyword evidence="6 11" id="KW-0378">Hydrolase</keyword>
<reference evidence="11 12" key="1">
    <citation type="submission" date="2012-11" db="EMBL/GenBank/DDBJ databases">
        <title>Whole genome sequence of Acidocella aminolytica 101 = DSM 11237.</title>
        <authorList>
            <person name="Azuma Y."/>
            <person name="Higashiura N."/>
            <person name="Hirakawa H."/>
            <person name="Matsushita K."/>
        </authorList>
    </citation>
    <scope>NUCLEOTIDE SEQUENCE [LARGE SCALE GENOMIC DNA]</scope>
    <source>
        <strain evidence="12">101 / DSM 11237</strain>
    </source>
</reference>
<dbReference type="STRING" id="1120923.SAMN02746095_00210"/>
<protein>
    <recommendedName>
        <fullName evidence="4">NAD(+) diphosphatase</fullName>
        <ecNumber evidence="4">3.6.1.22</ecNumber>
    </recommendedName>
</protein>
<evidence type="ECO:0000256" key="7">
    <source>
        <dbReference type="ARBA" id="ARBA00022842"/>
    </source>
</evidence>
<evidence type="ECO:0000256" key="5">
    <source>
        <dbReference type="ARBA" id="ARBA00022723"/>
    </source>
</evidence>
<keyword evidence="8" id="KW-0520">NAD</keyword>
<evidence type="ECO:0000313" key="11">
    <source>
        <dbReference type="EMBL" id="GAN80776.1"/>
    </source>
</evidence>
<dbReference type="InterPro" id="IPR000086">
    <property type="entry name" value="NUDIX_hydrolase_dom"/>
</dbReference>
<gene>
    <name evidence="11" type="ORF">Aam_060_002</name>
</gene>
<dbReference type="InterPro" id="IPR020084">
    <property type="entry name" value="NUDIX_hydrolase_CS"/>
</dbReference>
<accession>A0A0D6PHC7</accession>
<feature type="domain" description="Nudix hydrolase" evidence="10">
    <location>
        <begin position="162"/>
        <end position="297"/>
    </location>
</feature>
<dbReference type="GO" id="GO:0006742">
    <property type="term" value="P:NADP+ catabolic process"/>
    <property type="evidence" value="ECO:0007669"/>
    <property type="project" value="TreeGrafter"/>
</dbReference>
<dbReference type="Pfam" id="PF09297">
    <property type="entry name" value="Zn_ribbon_NUD"/>
    <property type="match status" value="1"/>
</dbReference>
<sequence>MDFAQKSRPNHYSSAALDRAAHLRENACWLARAAKNSTSRYVLLHEGKVLIEESGETPRARLLPPLGLAPDLFLGLTDGLPVFALDFSERALPDGITTEFFRELRGLTALLPMLDAALLATARGIFNWRATHKYCPRCGGTLTPHRAGWVLHCAQCKKDHFPRTDSAVIMLVTKGEVALLGQSHRFPPEWKMYSTLAGFVEPGESLEDAVRREVFEEAGIEVGAVHYHSSQPWPFPASLMLGFHAEGLSEDIVLQDDEMRDARWFSRTQIRDHAALGFGLPPHDSIARRLIEDWLAQP</sequence>
<keyword evidence="5" id="KW-0479">Metal-binding</keyword>
<organism evidence="11 12">
    <name type="scientific">Acidocella aminolytica 101 = DSM 11237</name>
    <dbReference type="NCBI Taxonomy" id="1120923"/>
    <lineage>
        <taxon>Bacteria</taxon>
        <taxon>Pseudomonadati</taxon>
        <taxon>Pseudomonadota</taxon>
        <taxon>Alphaproteobacteria</taxon>
        <taxon>Acetobacterales</taxon>
        <taxon>Acidocellaceae</taxon>
        <taxon>Acidocella</taxon>
    </lineage>
</organism>
<keyword evidence="12" id="KW-1185">Reference proteome</keyword>
<comment type="cofactor">
    <cofactor evidence="1">
        <name>Mg(2+)</name>
        <dbReference type="ChEBI" id="CHEBI:18420"/>
    </cofactor>
</comment>
<evidence type="ECO:0000256" key="3">
    <source>
        <dbReference type="ARBA" id="ARBA00009595"/>
    </source>
</evidence>
<dbReference type="Pfam" id="PF09296">
    <property type="entry name" value="NUDIX-like"/>
    <property type="match status" value="1"/>
</dbReference>
<comment type="caution">
    <text evidence="11">The sequence shown here is derived from an EMBL/GenBank/DDBJ whole genome shotgun (WGS) entry which is preliminary data.</text>
</comment>
<dbReference type="Pfam" id="PF00293">
    <property type="entry name" value="NUDIX"/>
    <property type="match status" value="1"/>
</dbReference>
<dbReference type="CDD" id="cd03429">
    <property type="entry name" value="NUDIX_NADH_pyrophosphatase_Nudt13"/>
    <property type="match status" value="1"/>
</dbReference>
<evidence type="ECO:0000259" key="10">
    <source>
        <dbReference type="PROSITE" id="PS51462"/>
    </source>
</evidence>
<evidence type="ECO:0000313" key="12">
    <source>
        <dbReference type="Proteomes" id="UP000032668"/>
    </source>
</evidence>
<evidence type="ECO:0000256" key="2">
    <source>
        <dbReference type="ARBA" id="ARBA00001947"/>
    </source>
</evidence>
<dbReference type="Gene3D" id="3.90.79.20">
    <property type="match status" value="1"/>
</dbReference>
<dbReference type="InterPro" id="IPR049734">
    <property type="entry name" value="NudC-like_C"/>
</dbReference>
<dbReference type="AlphaFoldDB" id="A0A0D6PHC7"/>
<comment type="cofactor">
    <cofactor evidence="2">
        <name>Zn(2+)</name>
        <dbReference type="ChEBI" id="CHEBI:29105"/>
    </cofactor>
</comment>
<dbReference type="SUPFAM" id="SSF55811">
    <property type="entry name" value="Nudix"/>
    <property type="match status" value="1"/>
</dbReference>
<dbReference type="InterPro" id="IPR015376">
    <property type="entry name" value="Znr_NADH_PPase"/>
</dbReference>
<dbReference type="InterPro" id="IPR015375">
    <property type="entry name" value="NADH_PPase-like_N"/>
</dbReference>
<proteinExistence type="inferred from homology"/>
<dbReference type="EMBL" id="BANC01000059">
    <property type="protein sequence ID" value="GAN80776.1"/>
    <property type="molecule type" value="Genomic_DNA"/>
</dbReference>
<evidence type="ECO:0000256" key="1">
    <source>
        <dbReference type="ARBA" id="ARBA00001946"/>
    </source>
</evidence>
<dbReference type="InterPro" id="IPR050241">
    <property type="entry name" value="NAD-cap_RNA_hydrolase_NudC"/>
</dbReference>
<dbReference type="PANTHER" id="PTHR42904">
    <property type="entry name" value="NUDIX HYDROLASE, NUDC SUBFAMILY"/>
    <property type="match status" value="1"/>
</dbReference>
<comment type="similarity">
    <text evidence="3">Belongs to the Nudix hydrolase family. NudC subfamily.</text>
</comment>
<dbReference type="EC" id="3.6.1.22" evidence="4"/>
<dbReference type="Proteomes" id="UP000032668">
    <property type="component" value="Unassembled WGS sequence"/>
</dbReference>
<dbReference type="PANTHER" id="PTHR42904:SF6">
    <property type="entry name" value="NAD-CAPPED RNA HYDROLASE NUDT12"/>
    <property type="match status" value="1"/>
</dbReference>
<dbReference type="GO" id="GO:0005829">
    <property type="term" value="C:cytosol"/>
    <property type="evidence" value="ECO:0007669"/>
    <property type="project" value="TreeGrafter"/>
</dbReference>
<dbReference type="RefSeq" id="WP_048879172.1">
    <property type="nucleotide sequence ID" value="NZ_BANC01000059.1"/>
</dbReference>
<evidence type="ECO:0000256" key="6">
    <source>
        <dbReference type="ARBA" id="ARBA00022801"/>
    </source>
</evidence>